<keyword evidence="4" id="KW-0472">Membrane</keyword>
<keyword evidence="1 3" id="KW-0328">Glycosyltransferase</keyword>
<name>A0ABP9XQW6_9FUNG</name>
<reference evidence="6 7" key="1">
    <citation type="submission" date="2024-04" db="EMBL/GenBank/DDBJ databases">
        <title>genome sequences of Mucor flavus KT1a and Helicostylum pulchrum KT1b strains isolation_sourced from the surface of a dry-aged beef.</title>
        <authorList>
            <person name="Toyotome T."/>
            <person name="Hosono M."/>
            <person name="Torimaru M."/>
            <person name="Fukuda K."/>
            <person name="Mikami N."/>
        </authorList>
    </citation>
    <scope>NUCLEOTIDE SEQUENCE [LARGE SCALE GENOMIC DNA]</scope>
    <source>
        <strain evidence="6 7">KT1b</strain>
    </source>
</reference>
<evidence type="ECO:0000256" key="3">
    <source>
        <dbReference type="RuleBase" id="RU003718"/>
    </source>
</evidence>
<organism evidence="6 7">
    <name type="scientific">Helicostylum pulchrum</name>
    <dbReference type="NCBI Taxonomy" id="562976"/>
    <lineage>
        <taxon>Eukaryota</taxon>
        <taxon>Fungi</taxon>
        <taxon>Fungi incertae sedis</taxon>
        <taxon>Mucoromycota</taxon>
        <taxon>Mucoromycotina</taxon>
        <taxon>Mucoromycetes</taxon>
        <taxon>Mucorales</taxon>
        <taxon>Mucorineae</taxon>
        <taxon>Mucoraceae</taxon>
        <taxon>Helicostylum</taxon>
    </lineage>
</organism>
<evidence type="ECO:0008006" key="8">
    <source>
        <dbReference type="Google" id="ProtNLM"/>
    </source>
</evidence>
<dbReference type="SUPFAM" id="SSF53756">
    <property type="entry name" value="UDP-Glycosyltransferase/glycogen phosphorylase"/>
    <property type="match status" value="1"/>
</dbReference>
<proteinExistence type="inferred from homology"/>
<dbReference type="Gene3D" id="3.40.50.2000">
    <property type="entry name" value="Glycogen Phosphorylase B"/>
    <property type="match status" value="2"/>
</dbReference>
<keyword evidence="5" id="KW-0732">Signal</keyword>
<evidence type="ECO:0000256" key="4">
    <source>
        <dbReference type="SAM" id="Phobius"/>
    </source>
</evidence>
<dbReference type="PANTHER" id="PTHR48043">
    <property type="entry name" value="EG:EG0003.4 PROTEIN-RELATED"/>
    <property type="match status" value="1"/>
</dbReference>
<keyword evidence="7" id="KW-1185">Reference proteome</keyword>
<dbReference type="PROSITE" id="PS00375">
    <property type="entry name" value="UDPGT"/>
    <property type="match status" value="1"/>
</dbReference>
<evidence type="ECO:0000256" key="5">
    <source>
        <dbReference type="SAM" id="SignalP"/>
    </source>
</evidence>
<dbReference type="InterPro" id="IPR002213">
    <property type="entry name" value="UDP_glucos_trans"/>
</dbReference>
<feature type="signal peptide" evidence="5">
    <location>
        <begin position="1"/>
        <end position="19"/>
    </location>
</feature>
<evidence type="ECO:0000313" key="7">
    <source>
        <dbReference type="Proteomes" id="UP001476247"/>
    </source>
</evidence>
<evidence type="ECO:0000256" key="1">
    <source>
        <dbReference type="ARBA" id="ARBA00022676"/>
    </source>
</evidence>
<dbReference type="InterPro" id="IPR035595">
    <property type="entry name" value="UDP_glycos_trans_CS"/>
</dbReference>
<gene>
    <name evidence="6" type="ORF">HPULCUR_002579</name>
</gene>
<evidence type="ECO:0000313" key="6">
    <source>
        <dbReference type="EMBL" id="GAA5797199.1"/>
    </source>
</evidence>
<dbReference type="Pfam" id="PF00201">
    <property type="entry name" value="UDPGT"/>
    <property type="match status" value="1"/>
</dbReference>
<comment type="caution">
    <text evidence="6">The sequence shown here is derived from an EMBL/GenBank/DDBJ whole genome shotgun (WGS) entry which is preliminary data.</text>
</comment>
<dbReference type="EMBL" id="BAABUJ010000007">
    <property type="protein sequence ID" value="GAA5797199.1"/>
    <property type="molecule type" value="Genomic_DNA"/>
</dbReference>
<dbReference type="InterPro" id="IPR050271">
    <property type="entry name" value="UDP-glycosyltransferase"/>
</dbReference>
<keyword evidence="4" id="KW-1133">Transmembrane helix</keyword>
<protein>
    <recommendedName>
        <fullName evidence="8">UDP-glycosyltransferases domain-containing protein</fullName>
    </recommendedName>
</protein>
<feature type="transmembrane region" description="Helical" evidence="4">
    <location>
        <begin position="505"/>
        <end position="528"/>
    </location>
</feature>
<dbReference type="CDD" id="cd03784">
    <property type="entry name" value="GT1_Gtf-like"/>
    <property type="match status" value="1"/>
</dbReference>
<feature type="chain" id="PRO_5045315023" description="UDP-glycosyltransferases domain-containing protein" evidence="5">
    <location>
        <begin position="20"/>
        <end position="540"/>
    </location>
</feature>
<comment type="similarity">
    <text evidence="3">Belongs to the UDP-glycosyltransferase family.</text>
</comment>
<accession>A0ABP9XQW6</accession>
<keyword evidence="4" id="KW-0812">Transmembrane</keyword>
<evidence type="ECO:0000256" key="2">
    <source>
        <dbReference type="ARBA" id="ARBA00022679"/>
    </source>
</evidence>
<dbReference type="PANTHER" id="PTHR48043:SF145">
    <property type="entry name" value="FI06409P-RELATED"/>
    <property type="match status" value="1"/>
</dbReference>
<sequence>MKTSLILSLAALICATVNALELQPTFREGNYKHVAFSASAGGSSHHTWVLSILDEVGQRGHRASYLTTSTETRFGRPYSTVETVDIGSMVFYKNNTMMTDLADGKSMIDILPQMISLLATNYERDYAILLDYFKRNEVDLALCDHFMEVCIDAATTLNIPYIVTSSLEFTSETGASYINNRIDALQQPTTEFETLYSRFHSKFISQWKLLYKLYPVVTKIAARKRALGIPAKFVLPEETWKHSIKLVNNVFGYTPARSIGPMAEQVGPIIPKSYTPLTANLESYLTLHSKVAYIGFGQSAIPTKKDVLFVLTTLLESLERGYIDGFIWSIFNSAEMFPETVVTNSGITYAVHDILNNNHPDILMLSWVPQTAILLHPSTSVFVSHGGLGSWYESIYAGKPMLMFPFFGDQPSNSFTIERQGLGYILNRKADPAQVSKLFMEVADKEIIKNVKQMQALTQIHSEHGIMRGADVVEEVLYTNKGGRLPHRVPAGTRMSFMKANNIDLYLILVFGIVAASSLVVTGVYKTYQRIKMQKKLKNL</sequence>
<keyword evidence="2 3" id="KW-0808">Transferase</keyword>
<dbReference type="Proteomes" id="UP001476247">
    <property type="component" value="Unassembled WGS sequence"/>
</dbReference>